<dbReference type="Proteomes" id="UP001060275">
    <property type="component" value="Unassembled WGS sequence"/>
</dbReference>
<dbReference type="Pfam" id="PF00583">
    <property type="entry name" value="Acetyltransf_1"/>
    <property type="match status" value="1"/>
</dbReference>
<dbReference type="InterPro" id="IPR024170">
    <property type="entry name" value="Aminoglycoside_N6-AcTrfrase"/>
</dbReference>
<sequence>MDGADYLGEPVRIAPASAADAADWTAMRGALWPSGAGGDHAREIAELLGEPGETLNLLARDEDNQALGFLEVSIRHDYVNGCKTSPVAFLEGIFVWPAARGRGVARAMVAEAEDWARQQGLREFASDAPVQNDGSQAMHAALGFEETQRVVFFRKRLA</sequence>
<dbReference type="EMBL" id="JAMWDU010000006">
    <property type="protein sequence ID" value="MCP8888751.1"/>
    <property type="molecule type" value="Genomic_DNA"/>
</dbReference>
<feature type="domain" description="N-acetyltransferase" evidence="10">
    <location>
        <begin position="11"/>
        <end position="158"/>
    </location>
</feature>
<dbReference type="CDD" id="cd04301">
    <property type="entry name" value="NAT_SF"/>
    <property type="match status" value="1"/>
</dbReference>
<keyword evidence="4 9" id="KW-0808">Transferase</keyword>
<dbReference type="SUPFAM" id="SSF55729">
    <property type="entry name" value="Acyl-CoA N-acyltransferases (Nat)"/>
    <property type="match status" value="1"/>
</dbReference>
<comment type="catalytic activity">
    <reaction evidence="8 9">
        <text>kanamycin B + acetyl-CoA = N(6')-acetylkanamycin B + CoA + H(+)</text>
        <dbReference type="Rhea" id="RHEA:16449"/>
        <dbReference type="ChEBI" id="CHEBI:15378"/>
        <dbReference type="ChEBI" id="CHEBI:57287"/>
        <dbReference type="ChEBI" id="CHEBI:57288"/>
        <dbReference type="ChEBI" id="CHEBI:58390"/>
        <dbReference type="ChEBI" id="CHEBI:58549"/>
        <dbReference type="EC" id="2.3.1.82"/>
    </reaction>
</comment>
<dbReference type="PROSITE" id="PS51186">
    <property type="entry name" value="GNAT"/>
    <property type="match status" value="1"/>
</dbReference>
<dbReference type="PANTHER" id="PTHR43877">
    <property type="entry name" value="AMINOALKYLPHOSPHONATE N-ACETYLTRANSFERASE-RELATED-RELATED"/>
    <property type="match status" value="1"/>
</dbReference>
<evidence type="ECO:0000256" key="4">
    <source>
        <dbReference type="ARBA" id="ARBA00022679"/>
    </source>
</evidence>
<dbReference type="EC" id="2.3.1.82" evidence="2 9"/>
<dbReference type="GO" id="GO:0046677">
    <property type="term" value="P:response to antibiotic"/>
    <property type="evidence" value="ECO:0007669"/>
    <property type="project" value="UniProtKB-KW"/>
</dbReference>
<keyword evidence="6 9" id="KW-0012">Acyltransferase</keyword>
<gene>
    <name evidence="11" type="ORF">NF348_16685</name>
</gene>
<evidence type="ECO:0000256" key="3">
    <source>
        <dbReference type="ARBA" id="ARBA00017677"/>
    </source>
</evidence>
<organism evidence="11 12">
    <name type="scientific">Devosia ureilytica</name>
    <dbReference type="NCBI Taxonomy" id="2952754"/>
    <lineage>
        <taxon>Bacteria</taxon>
        <taxon>Pseudomonadati</taxon>
        <taxon>Pseudomonadota</taxon>
        <taxon>Alphaproteobacteria</taxon>
        <taxon>Hyphomicrobiales</taxon>
        <taxon>Devosiaceae</taxon>
        <taxon>Devosia</taxon>
    </lineage>
</organism>
<comment type="function">
    <text evidence="9">Catalyzes the transfer of an acetyl group from acetyl-CoA to the 6'-amino group of aminoglycoside molecules conferring resistance to antibiotics containing the purpurosamine ring.</text>
</comment>
<evidence type="ECO:0000256" key="9">
    <source>
        <dbReference type="PIRNR" id="PIRNR000452"/>
    </source>
</evidence>
<dbReference type="GO" id="GO:0047663">
    <property type="term" value="F:aminoglycoside 6'-N-acetyltransferase activity"/>
    <property type="evidence" value="ECO:0007669"/>
    <property type="project" value="UniProtKB-EC"/>
</dbReference>
<comment type="caution">
    <text evidence="11">The sequence shown here is derived from an EMBL/GenBank/DDBJ whole genome shotgun (WGS) entry which is preliminary data.</text>
</comment>
<dbReference type="InterPro" id="IPR000182">
    <property type="entry name" value="GNAT_dom"/>
</dbReference>
<dbReference type="Gene3D" id="3.40.630.30">
    <property type="match status" value="1"/>
</dbReference>
<evidence type="ECO:0000256" key="7">
    <source>
        <dbReference type="ARBA" id="ARBA00029660"/>
    </source>
</evidence>
<evidence type="ECO:0000256" key="1">
    <source>
        <dbReference type="ARBA" id="ARBA00011738"/>
    </source>
</evidence>
<evidence type="ECO:0000256" key="8">
    <source>
        <dbReference type="ARBA" id="ARBA00048923"/>
    </source>
</evidence>
<dbReference type="PIRSF" id="PIRSF000452">
    <property type="entry name" value="6-N-acetyltransf"/>
    <property type="match status" value="1"/>
</dbReference>
<dbReference type="InterPro" id="IPR016181">
    <property type="entry name" value="Acyl_CoA_acyltransferase"/>
</dbReference>
<evidence type="ECO:0000259" key="10">
    <source>
        <dbReference type="PROSITE" id="PS51186"/>
    </source>
</evidence>
<evidence type="ECO:0000313" key="11">
    <source>
        <dbReference type="EMBL" id="MCP8888751.1"/>
    </source>
</evidence>
<evidence type="ECO:0000256" key="6">
    <source>
        <dbReference type="ARBA" id="ARBA00023315"/>
    </source>
</evidence>
<dbReference type="AlphaFoldDB" id="A0A9Q4AS97"/>
<keyword evidence="12" id="KW-1185">Reference proteome</keyword>
<accession>A0A9Q4AS97</accession>
<proteinExistence type="predicted"/>
<keyword evidence="5 9" id="KW-0046">Antibiotic resistance</keyword>
<dbReference type="NCBIfam" id="NF043067">
    <property type="entry name" value="AAC_6p_group_E"/>
    <property type="match status" value="1"/>
</dbReference>
<evidence type="ECO:0000256" key="5">
    <source>
        <dbReference type="ARBA" id="ARBA00023251"/>
    </source>
</evidence>
<evidence type="ECO:0000313" key="12">
    <source>
        <dbReference type="Proteomes" id="UP001060275"/>
    </source>
</evidence>
<reference evidence="11" key="1">
    <citation type="submission" date="2022-06" db="EMBL/GenBank/DDBJ databases">
        <title>Devosia sp. XJ19-45 genome assembly.</title>
        <authorList>
            <person name="Li B."/>
            <person name="Cai M."/>
            <person name="Nie G."/>
            <person name="Li W."/>
        </authorList>
    </citation>
    <scope>NUCLEOTIDE SEQUENCE</scope>
    <source>
        <strain evidence="11">XJ19-45</strain>
    </source>
</reference>
<name>A0A9Q4AS97_9HYPH</name>
<evidence type="ECO:0000256" key="2">
    <source>
        <dbReference type="ARBA" id="ARBA00012888"/>
    </source>
</evidence>
<dbReference type="InterPro" id="IPR050832">
    <property type="entry name" value="Bact_Acetyltransf"/>
</dbReference>
<protein>
    <recommendedName>
        <fullName evidence="3 9">Aminoglycoside N(6')-acetyltransferase type 1</fullName>
        <ecNumber evidence="2 9">2.3.1.82</ecNumber>
    </recommendedName>
    <alternativeName>
        <fullName evidence="7 9">Aminoglycoside resistance protein</fullName>
    </alternativeName>
</protein>
<comment type="subunit">
    <text evidence="1 9">Homodimer.</text>
</comment>